<dbReference type="InterPro" id="IPR005101">
    <property type="entry name" value="Cryptochr/Photolyase_FAD-bd"/>
</dbReference>
<keyword evidence="7" id="KW-1185">Reference proteome</keyword>
<evidence type="ECO:0000256" key="4">
    <source>
        <dbReference type="SAM" id="MobiDB-lite"/>
    </source>
</evidence>
<dbReference type="PANTHER" id="PTHR10211">
    <property type="entry name" value="DEOXYRIBODIPYRIMIDINE PHOTOLYASE"/>
    <property type="match status" value="1"/>
</dbReference>
<accession>A0ABR2YKD2</accession>
<protein>
    <recommendedName>
        <fullName evidence="5">Photolyase/cryptochrome alpha/beta domain-containing protein</fullName>
    </recommendedName>
</protein>
<dbReference type="PANTHER" id="PTHR10211:SF0">
    <property type="entry name" value="DEOXYRIBODIPYRIMIDINE PHOTO-LYASE"/>
    <property type="match status" value="1"/>
</dbReference>
<feature type="region of interest" description="Disordered" evidence="4">
    <location>
        <begin position="86"/>
        <end position="109"/>
    </location>
</feature>
<name>A0ABR2YKD2_9CHLO</name>
<dbReference type="CDD" id="cd21075">
    <property type="entry name" value="DBD_XPA-like"/>
    <property type="match status" value="1"/>
</dbReference>
<evidence type="ECO:0000256" key="1">
    <source>
        <dbReference type="ARBA" id="ARBA00004123"/>
    </source>
</evidence>
<dbReference type="Pfam" id="PF05181">
    <property type="entry name" value="XPA_C"/>
    <property type="match status" value="1"/>
</dbReference>
<dbReference type="SUPFAM" id="SSF46955">
    <property type="entry name" value="Putative DNA-binding domain"/>
    <property type="match status" value="1"/>
</dbReference>
<feature type="domain" description="Photolyase/cryptochrome alpha/beta" evidence="5">
    <location>
        <begin position="171"/>
        <end position="295"/>
    </location>
</feature>
<dbReference type="Pfam" id="PF00875">
    <property type="entry name" value="DNA_photolyase"/>
    <property type="match status" value="1"/>
</dbReference>
<gene>
    <name evidence="6" type="ORF">WJX75_004427</name>
</gene>
<dbReference type="InterPro" id="IPR014729">
    <property type="entry name" value="Rossmann-like_a/b/a_fold"/>
</dbReference>
<evidence type="ECO:0000313" key="6">
    <source>
        <dbReference type="EMBL" id="KAK9906574.1"/>
    </source>
</evidence>
<sequence>MSTDVTRTRENSITKTSAKEGFCLSDKDLESLVAVQKPNPRSPRSGPPMSLYLQIEVEALALEKWGGQDGLDKERERRHAKRLERAQAKAENSASQQTVSQQAASEGGLPSAASLVEQRRNVGASLSAAAASGEQQCLRELPNFITERVRDVRSGNAVDWGAAARSRGEGQHVLYWMRTGLRGHENPALDVARVAAERLGVPLRFAAFLLRSHTHPTERRYTFWMQGLRNTQLELRQQGVELLVHLDVDAGSGGRAAAGRGLVGGGHGMPVPHAADRARAPAKAYIFRSSTDKPRRERLQRMPYTNGATDWARLLGGAAAVVEGMKELREDPPGRGPIPEGLGWEPLDLSAPGGHIASLLAKCDWIDCRVPAVTHMRGGSGEGYARWEAFRTKGLDLYAAHRNNAIKRDGVSRLSAFHHYGMVSPFKVARDALLARSNGATKYVDEFFTWREVAHAFCLRSWPVLENVQALPQWAQQTLARHAGDARECKSMQQLEEGTTGDPIWDAMQHQLKTTGELHNNLRMKWGKAFLPWLPTPDEAIAAACHVNHRFALDGCDPCSYGGILWCFGLFDKPMGAEKTPISGQLRRMATSSIANRLNWAQYRNLPVTAFGGTAAPATTGGGAGNAATGGAGSTANGDAGTAKGGGKQPTIESFFKPRKKARAA</sequence>
<comment type="subcellular location">
    <subcellularLocation>
        <location evidence="1">Nucleus</location>
    </subcellularLocation>
</comment>
<dbReference type="Gene3D" id="3.90.530.10">
    <property type="entry name" value="XPA C-terminal domain"/>
    <property type="match status" value="1"/>
</dbReference>
<dbReference type="Gene3D" id="1.25.40.80">
    <property type="match status" value="1"/>
</dbReference>
<evidence type="ECO:0000256" key="3">
    <source>
        <dbReference type="ARBA" id="ARBA00023242"/>
    </source>
</evidence>
<dbReference type="InterPro" id="IPR052219">
    <property type="entry name" value="Photolyase_Class-2"/>
</dbReference>
<dbReference type="InterPro" id="IPR036134">
    <property type="entry name" value="Crypto/Photolyase_FAD-like_sf"/>
</dbReference>
<dbReference type="PROSITE" id="PS51645">
    <property type="entry name" value="PHR_CRY_ALPHA_BETA"/>
    <property type="match status" value="1"/>
</dbReference>
<dbReference type="Gene3D" id="1.10.579.10">
    <property type="entry name" value="DNA Cyclobutane Dipyrimidine Photolyase, subunit A, domain 3"/>
    <property type="match status" value="1"/>
</dbReference>
<keyword evidence="2" id="KW-0862">Zinc</keyword>
<evidence type="ECO:0000256" key="2">
    <source>
        <dbReference type="ARBA" id="ARBA00022833"/>
    </source>
</evidence>
<comment type="caution">
    <text evidence="6">The sequence shown here is derived from an EMBL/GenBank/DDBJ whole genome shotgun (WGS) entry which is preliminary data.</text>
</comment>
<dbReference type="SUPFAM" id="SSF48173">
    <property type="entry name" value="Cryptochrome/photolyase FAD-binding domain"/>
    <property type="match status" value="1"/>
</dbReference>
<dbReference type="InterPro" id="IPR037129">
    <property type="entry name" value="XPA_sf"/>
</dbReference>
<feature type="region of interest" description="Disordered" evidence="4">
    <location>
        <begin position="622"/>
        <end position="665"/>
    </location>
</feature>
<reference evidence="6 7" key="1">
    <citation type="journal article" date="2024" name="Nat. Commun.">
        <title>Phylogenomics reveals the evolutionary origins of lichenization in chlorophyte algae.</title>
        <authorList>
            <person name="Puginier C."/>
            <person name="Libourel C."/>
            <person name="Otte J."/>
            <person name="Skaloud P."/>
            <person name="Haon M."/>
            <person name="Grisel S."/>
            <person name="Petersen M."/>
            <person name="Berrin J.G."/>
            <person name="Delaux P.M."/>
            <person name="Dal Grande F."/>
            <person name="Keller J."/>
        </authorList>
    </citation>
    <scope>NUCLEOTIDE SEQUENCE [LARGE SCALE GENOMIC DNA]</scope>
    <source>
        <strain evidence="6 7">SAG 216-7</strain>
    </source>
</reference>
<keyword evidence="3" id="KW-0539">Nucleus</keyword>
<dbReference type="Gene3D" id="3.40.50.620">
    <property type="entry name" value="HUPs"/>
    <property type="match status" value="1"/>
</dbReference>
<dbReference type="InterPro" id="IPR022656">
    <property type="entry name" value="XPA_C"/>
</dbReference>
<dbReference type="SUPFAM" id="SSF52425">
    <property type="entry name" value="Cryptochrome/photolyase, N-terminal domain"/>
    <property type="match status" value="1"/>
</dbReference>
<dbReference type="Pfam" id="PF03441">
    <property type="entry name" value="FAD_binding_7"/>
    <property type="match status" value="1"/>
</dbReference>
<organism evidence="6 7">
    <name type="scientific">Coccomyxa subellipsoidea</name>
    <dbReference type="NCBI Taxonomy" id="248742"/>
    <lineage>
        <taxon>Eukaryota</taxon>
        <taxon>Viridiplantae</taxon>
        <taxon>Chlorophyta</taxon>
        <taxon>core chlorophytes</taxon>
        <taxon>Trebouxiophyceae</taxon>
        <taxon>Trebouxiophyceae incertae sedis</taxon>
        <taxon>Coccomyxaceae</taxon>
        <taxon>Coccomyxa</taxon>
    </lineage>
</organism>
<proteinExistence type="predicted"/>
<evidence type="ECO:0000259" key="5">
    <source>
        <dbReference type="PROSITE" id="PS51645"/>
    </source>
</evidence>
<dbReference type="EMBL" id="JALJOT010000010">
    <property type="protein sequence ID" value="KAK9906574.1"/>
    <property type="molecule type" value="Genomic_DNA"/>
</dbReference>
<dbReference type="InterPro" id="IPR006050">
    <property type="entry name" value="DNA_photolyase_N"/>
</dbReference>
<evidence type="ECO:0000313" key="7">
    <source>
        <dbReference type="Proteomes" id="UP001491310"/>
    </source>
</evidence>
<dbReference type="InterPro" id="IPR036155">
    <property type="entry name" value="Crypto/Photolyase_N_sf"/>
</dbReference>
<dbReference type="Proteomes" id="UP001491310">
    <property type="component" value="Unassembled WGS sequence"/>
</dbReference>
<feature type="compositionally biased region" description="Gly residues" evidence="4">
    <location>
        <begin position="622"/>
        <end position="633"/>
    </location>
</feature>
<dbReference type="InterPro" id="IPR009061">
    <property type="entry name" value="DNA-bd_dom_put_sf"/>
</dbReference>
<feature type="compositionally biased region" description="Low complexity" evidence="4">
    <location>
        <begin position="93"/>
        <end position="105"/>
    </location>
</feature>